<sequence length="443" mass="49611">MVRVHLKCVADNNDGEESRQMTEDRSRLTSFIADSHGPPVKGNTNLSIKSNLSHKLRKLHGRGYMEQDLPVNLHGIVIFIRVQRERRRIQAERLSRTVFVGNLPPTISKKYLKQFFNQALLSDAKCAAERCSVQTIRFRGVVPSSGGSGKLARKRAVVQGEYSAGVSQNLLAYVVLTSKIGIPVALSLNGNWIDGNSHYKPSSTKPIPEDVEGDNEEKPPCSFGRFIRVDLATKKRPPIKLQNCVFLGNLAFDSQEDEIREAFSRFGPITNVRLIRDRQTGAVKGIGYVQFDDPSAVSLAIRASRSVSIRSRLVRVEECKPTTSDALCTTGSVGHWKQKRPGFKVTTSKMGIVPTTTRADTKPKPFVKLDQTGKAKGITLPSNLRGSMRERYLAKRLLKKRKRQMRRQRLEEQHAQAPLQAQETDAKPKASRCKLKKKTKKCK</sequence>
<dbReference type="InterPro" id="IPR000504">
    <property type="entry name" value="RRM_dom"/>
</dbReference>
<evidence type="ECO:0000256" key="3">
    <source>
        <dbReference type="SAM" id="MobiDB-lite"/>
    </source>
</evidence>
<feature type="region of interest" description="Disordered" evidence="3">
    <location>
        <begin position="401"/>
        <end position="443"/>
    </location>
</feature>
<dbReference type="SMART" id="SM00360">
    <property type="entry name" value="RRM"/>
    <property type="match status" value="1"/>
</dbReference>
<feature type="domain" description="RRM" evidence="4">
    <location>
        <begin position="243"/>
        <end position="321"/>
    </location>
</feature>
<dbReference type="Pfam" id="PF00076">
    <property type="entry name" value="RRM_1"/>
    <property type="match status" value="1"/>
</dbReference>
<evidence type="ECO:0000313" key="6">
    <source>
        <dbReference type="Proteomes" id="UP000728185"/>
    </source>
</evidence>
<evidence type="ECO:0000313" key="5">
    <source>
        <dbReference type="EMBL" id="KAA0189409.1"/>
    </source>
</evidence>
<comment type="caution">
    <text evidence="5">The sequence shown here is derived from an EMBL/GenBank/DDBJ whole genome shotgun (WGS) entry which is preliminary data.</text>
</comment>
<evidence type="ECO:0000256" key="2">
    <source>
        <dbReference type="PROSITE-ProRule" id="PRU00176"/>
    </source>
</evidence>
<dbReference type="Proteomes" id="UP000728185">
    <property type="component" value="Unassembled WGS sequence"/>
</dbReference>
<protein>
    <submittedName>
        <fullName evidence="5">Nucleolar protein 12</fullName>
    </submittedName>
</protein>
<dbReference type="PANTHER" id="PTHR48027">
    <property type="entry name" value="HETEROGENEOUS NUCLEAR RIBONUCLEOPROTEIN 87F-RELATED"/>
    <property type="match status" value="1"/>
</dbReference>
<reference evidence="5" key="1">
    <citation type="submission" date="2019-05" db="EMBL/GenBank/DDBJ databases">
        <title>Annotation for the trematode Fasciolopsis buski.</title>
        <authorList>
            <person name="Choi Y.-J."/>
        </authorList>
    </citation>
    <scope>NUCLEOTIDE SEQUENCE</scope>
    <source>
        <strain evidence="5">HT</strain>
        <tissue evidence="5">Whole worm</tissue>
    </source>
</reference>
<feature type="compositionally biased region" description="Basic residues" evidence="3">
    <location>
        <begin position="429"/>
        <end position="443"/>
    </location>
</feature>
<dbReference type="AlphaFoldDB" id="A0A8E0VI09"/>
<dbReference type="EMBL" id="LUCM01007749">
    <property type="protein sequence ID" value="KAA0189409.1"/>
    <property type="molecule type" value="Genomic_DNA"/>
</dbReference>
<gene>
    <name evidence="5" type="ORF">FBUS_09087</name>
</gene>
<keyword evidence="1 2" id="KW-0694">RNA-binding</keyword>
<organism evidence="5 6">
    <name type="scientific">Fasciolopsis buskii</name>
    <dbReference type="NCBI Taxonomy" id="27845"/>
    <lineage>
        <taxon>Eukaryota</taxon>
        <taxon>Metazoa</taxon>
        <taxon>Spiralia</taxon>
        <taxon>Lophotrochozoa</taxon>
        <taxon>Platyhelminthes</taxon>
        <taxon>Trematoda</taxon>
        <taxon>Digenea</taxon>
        <taxon>Plagiorchiida</taxon>
        <taxon>Echinostomata</taxon>
        <taxon>Echinostomatoidea</taxon>
        <taxon>Fasciolidae</taxon>
        <taxon>Fasciolopsis</taxon>
    </lineage>
</organism>
<dbReference type="InterPro" id="IPR052462">
    <property type="entry name" value="SLIRP/GR-RBP-like"/>
</dbReference>
<dbReference type="OrthoDB" id="442677at2759"/>
<accession>A0A8E0VI09</accession>
<keyword evidence="6" id="KW-1185">Reference proteome</keyword>
<evidence type="ECO:0000259" key="4">
    <source>
        <dbReference type="PROSITE" id="PS50102"/>
    </source>
</evidence>
<dbReference type="GO" id="GO:0003723">
    <property type="term" value="F:RNA binding"/>
    <property type="evidence" value="ECO:0007669"/>
    <property type="project" value="UniProtKB-UniRule"/>
</dbReference>
<proteinExistence type="predicted"/>
<dbReference type="PROSITE" id="PS50102">
    <property type="entry name" value="RRM"/>
    <property type="match status" value="1"/>
</dbReference>
<evidence type="ECO:0000256" key="1">
    <source>
        <dbReference type="ARBA" id="ARBA00022884"/>
    </source>
</evidence>
<dbReference type="SUPFAM" id="SSF54928">
    <property type="entry name" value="RNA-binding domain, RBD"/>
    <property type="match status" value="2"/>
</dbReference>
<dbReference type="InterPro" id="IPR012677">
    <property type="entry name" value="Nucleotide-bd_a/b_plait_sf"/>
</dbReference>
<dbReference type="Gene3D" id="3.30.70.330">
    <property type="match status" value="2"/>
</dbReference>
<dbReference type="InterPro" id="IPR035979">
    <property type="entry name" value="RBD_domain_sf"/>
</dbReference>
<name>A0A8E0VI09_9TREM</name>